<sequence length="300" mass="32260">MTKANGPALRERALGAYLGLAVGDALGATVEFLTPSEIRHQYGELRDIVGGGWLRLAAGQVTDDTQMSLALGAAILESGGWDLRNIAGHWLVWLKSKPIDVGNTCRRGLVRYGRDGSLASPFSDGDAGNGALMRNLPAVLYAFRDGALLERCSIEQAHVTHNHPLSDAATLCFARMLADLLAGGHWRDNLAKLRAHAKALVEAHRQFRFDPYPKRATGYVVDTAQTVLHAFFATDSFESCLIRTVNCGGDADTTGAIAGMLAGAHYGVDAIPARWIKRLDRDVRDAIMRQVDGLLALGSA</sequence>
<keyword evidence="2" id="KW-0378">Hydrolase</keyword>
<reference evidence="3" key="1">
    <citation type="submission" date="2017-01" db="EMBL/GenBank/DDBJ databases">
        <authorList>
            <person name="Varghese N."/>
            <person name="Submissions S."/>
        </authorList>
    </citation>
    <scope>NUCLEOTIDE SEQUENCE [LARGE SCALE GENOMIC DNA]</scope>
    <source>
        <strain evidence="3">ATCC 51758</strain>
    </source>
</reference>
<dbReference type="OrthoDB" id="9798107at2"/>
<evidence type="ECO:0000313" key="2">
    <source>
        <dbReference type="EMBL" id="SIQ45899.1"/>
    </source>
</evidence>
<comment type="cofactor">
    <cofactor evidence="1">
        <name>Mg(2+)</name>
        <dbReference type="ChEBI" id="CHEBI:18420"/>
    </cofactor>
    <text evidence="1">Binds 2 magnesium ions per subunit.</text>
</comment>
<dbReference type="RefSeq" id="WP_076601593.1">
    <property type="nucleotide sequence ID" value="NZ_FTMD01000004.1"/>
</dbReference>
<organism evidence="2 3">
    <name type="scientific">Aromatoleum tolulyticum</name>
    <dbReference type="NCBI Taxonomy" id="34027"/>
    <lineage>
        <taxon>Bacteria</taxon>
        <taxon>Pseudomonadati</taxon>
        <taxon>Pseudomonadota</taxon>
        <taxon>Betaproteobacteria</taxon>
        <taxon>Rhodocyclales</taxon>
        <taxon>Rhodocyclaceae</taxon>
        <taxon>Aromatoleum</taxon>
    </lineage>
</organism>
<name>A0A1N6SXQ1_9RHOO</name>
<dbReference type="NCBIfam" id="TIGR02662">
    <property type="entry name" value="dinitro_DRAG"/>
    <property type="match status" value="1"/>
</dbReference>
<keyword evidence="1" id="KW-0479">Metal-binding</keyword>
<evidence type="ECO:0000313" key="3">
    <source>
        <dbReference type="Proteomes" id="UP000186819"/>
    </source>
</evidence>
<proteinExistence type="predicted"/>
<feature type="binding site" evidence="1">
    <location>
        <position position="62"/>
    </location>
    <ligand>
        <name>Mg(2+)</name>
        <dbReference type="ChEBI" id="CHEBI:18420"/>
        <label>1</label>
    </ligand>
</feature>
<dbReference type="EMBL" id="FTMD01000004">
    <property type="protein sequence ID" value="SIQ45899.1"/>
    <property type="molecule type" value="Genomic_DNA"/>
</dbReference>
<protein>
    <submittedName>
        <fullName evidence="2">ADP-ribosyl-[dinitrogen reductase] hydrolase</fullName>
    </submittedName>
</protein>
<feature type="binding site" evidence="1">
    <location>
        <position position="252"/>
    </location>
    <ligand>
        <name>Mg(2+)</name>
        <dbReference type="ChEBI" id="CHEBI:18420"/>
        <label>1</label>
    </ligand>
</feature>
<dbReference type="PANTHER" id="PTHR16222">
    <property type="entry name" value="ADP-RIBOSYLGLYCOHYDROLASE"/>
    <property type="match status" value="1"/>
</dbReference>
<dbReference type="Proteomes" id="UP000186819">
    <property type="component" value="Unassembled WGS sequence"/>
</dbReference>
<dbReference type="SUPFAM" id="SSF101478">
    <property type="entry name" value="ADP-ribosylglycohydrolase"/>
    <property type="match status" value="1"/>
</dbReference>
<dbReference type="InterPro" id="IPR050792">
    <property type="entry name" value="ADP-ribosylglycohydrolase"/>
</dbReference>
<dbReference type="STRING" id="34027.SAMN05421829_104256"/>
<accession>A0A1N6SXQ1</accession>
<evidence type="ECO:0000256" key="1">
    <source>
        <dbReference type="PIRSR" id="PIRSR605502-1"/>
    </source>
</evidence>
<gene>
    <name evidence="2" type="ORF">SAMN05421829_104256</name>
</gene>
<keyword evidence="3" id="KW-1185">Reference proteome</keyword>
<dbReference type="GO" id="GO:0046872">
    <property type="term" value="F:metal ion binding"/>
    <property type="evidence" value="ECO:0007669"/>
    <property type="project" value="UniProtKB-KW"/>
</dbReference>
<dbReference type="AlphaFoldDB" id="A0A1N6SXQ1"/>
<dbReference type="Gene3D" id="1.10.4080.10">
    <property type="entry name" value="ADP-ribosylation/Crystallin J1"/>
    <property type="match status" value="1"/>
</dbReference>
<feature type="binding site" evidence="1">
    <location>
        <position position="253"/>
    </location>
    <ligand>
        <name>Mg(2+)</name>
        <dbReference type="ChEBI" id="CHEBI:18420"/>
        <label>1</label>
    </ligand>
</feature>
<dbReference type="PANTHER" id="PTHR16222:SF12">
    <property type="entry name" value="ADP-RIBOSYLGLYCOHYDROLASE-RELATED"/>
    <property type="match status" value="1"/>
</dbReference>
<dbReference type="GO" id="GO:0016787">
    <property type="term" value="F:hydrolase activity"/>
    <property type="evidence" value="ECO:0007669"/>
    <property type="project" value="UniProtKB-KW"/>
</dbReference>
<dbReference type="Pfam" id="PF03747">
    <property type="entry name" value="ADP_ribosyl_GH"/>
    <property type="match status" value="1"/>
</dbReference>
<feature type="binding site" evidence="1">
    <location>
        <position position="64"/>
    </location>
    <ligand>
        <name>Mg(2+)</name>
        <dbReference type="ChEBI" id="CHEBI:18420"/>
        <label>1</label>
    </ligand>
</feature>
<dbReference type="InterPro" id="IPR013479">
    <property type="entry name" value="ADP-ribosyl_diN_reduct_hydro"/>
</dbReference>
<feature type="binding site" evidence="1">
    <location>
        <position position="250"/>
    </location>
    <ligand>
        <name>Mg(2+)</name>
        <dbReference type="ChEBI" id="CHEBI:18420"/>
        <label>1</label>
    </ligand>
</feature>
<dbReference type="InterPro" id="IPR036705">
    <property type="entry name" value="Ribosyl_crysJ1_sf"/>
</dbReference>
<feature type="binding site" evidence="1">
    <location>
        <position position="63"/>
    </location>
    <ligand>
        <name>Mg(2+)</name>
        <dbReference type="ChEBI" id="CHEBI:18420"/>
        <label>1</label>
    </ligand>
</feature>
<dbReference type="InterPro" id="IPR005502">
    <property type="entry name" value="Ribosyl_crysJ1"/>
</dbReference>
<keyword evidence="1" id="KW-0460">Magnesium</keyword>